<gene>
    <name evidence="3" type="ORF">SAMN05444955_110157</name>
</gene>
<dbReference type="InterPro" id="IPR025403">
    <property type="entry name" value="TgpA-like_C"/>
</dbReference>
<dbReference type="Pfam" id="PF13559">
    <property type="entry name" value="DUF4129"/>
    <property type="match status" value="1"/>
</dbReference>
<dbReference type="RefSeq" id="WP_089969767.1">
    <property type="nucleotide sequence ID" value="NZ_FOCQ01000010.1"/>
</dbReference>
<feature type="transmembrane region" description="Helical" evidence="1">
    <location>
        <begin position="114"/>
        <end position="131"/>
    </location>
</feature>
<keyword evidence="4" id="KW-1185">Reference proteome</keyword>
<reference evidence="3 4" key="1">
    <citation type="submission" date="2016-10" db="EMBL/GenBank/DDBJ databases">
        <authorList>
            <person name="de Groot N.N."/>
        </authorList>
    </citation>
    <scope>NUCLEOTIDE SEQUENCE [LARGE SCALE GENOMIC DNA]</scope>
    <source>
        <strain evidence="3 4">DSM 46701</strain>
    </source>
</reference>
<dbReference type="PANTHER" id="PTHR42736">
    <property type="entry name" value="PROTEIN-GLUTAMINE GAMMA-GLUTAMYLTRANSFERASE"/>
    <property type="match status" value="1"/>
</dbReference>
<dbReference type="STRING" id="1173111.SAMN05444955_110157"/>
<feature type="transmembrane region" description="Helical" evidence="1">
    <location>
        <begin position="170"/>
        <end position="187"/>
    </location>
</feature>
<keyword evidence="1" id="KW-1133">Transmembrane helix</keyword>
<protein>
    <recommendedName>
        <fullName evidence="2">Transglutaminase-like domain-containing protein</fullName>
    </recommendedName>
</protein>
<feature type="transmembrane region" description="Helical" evidence="1">
    <location>
        <begin position="61"/>
        <end position="81"/>
    </location>
</feature>
<feature type="transmembrane region" description="Helical" evidence="1">
    <location>
        <begin position="629"/>
        <end position="649"/>
    </location>
</feature>
<dbReference type="PANTHER" id="PTHR42736:SF1">
    <property type="entry name" value="PROTEIN-GLUTAMINE GAMMA-GLUTAMYLTRANSFERASE"/>
    <property type="match status" value="1"/>
</dbReference>
<dbReference type="SMART" id="SM00460">
    <property type="entry name" value="TGc"/>
    <property type="match status" value="1"/>
</dbReference>
<dbReference type="Gene3D" id="3.10.620.30">
    <property type="match status" value="1"/>
</dbReference>
<keyword evidence="1" id="KW-0812">Transmembrane</keyword>
<feature type="transmembrane region" description="Helical" evidence="1">
    <location>
        <begin position="207"/>
        <end position="225"/>
    </location>
</feature>
<dbReference type="OrthoDB" id="9804872at2"/>
<name>A0A1H8GA42_9BACL</name>
<dbReference type="EMBL" id="FOCQ01000010">
    <property type="protein sequence ID" value="SEN40624.1"/>
    <property type="molecule type" value="Genomic_DNA"/>
</dbReference>
<organism evidence="3 4">
    <name type="scientific">Lihuaxuella thermophila</name>
    <dbReference type="NCBI Taxonomy" id="1173111"/>
    <lineage>
        <taxon>Bacteria</taxon>
        <taxon>Bacillati</taxon>
        <taxon>Bacillota</taxon>
        <taxon>Bacilli</taxon>
        <taxon>Bacillales</taxon>
        <taxon>Thermoactinomycetaceae</taxon>
        <taxon>Lihuaxuella</taxon>
    </lineage>
</organism>
<dbReference type="InterPro" id="IPR038765">
    <property type="entry name" value="Papain-like_cys_pep_sf"/>
</dbReference>
<proteinExistence type="predicted"/>
<evidence type="ECO:0000313" key="4">
    <source>
        <dbReference type="Proteomes" id="UP000199695"/>
    </source>
</evidence>
<feature type="domain" description="Transglutaminase-like" evidence="2">
    <location>
        <begin position="490"/>
        <end position="565"/>
    </location>
</feature>
<evidence type="ECO:0000259" key="2">
    <source>
        <dbReference type="SMART" id="SM00460"/>
    </source>
</evidence>
<dbReference type="Pfam" id="PF01841">
    <property type="entry name" value="Transglut_core"/>
    <property type="match status" value="1"/>
</dbReference>
<evidence type="ECO:0000256" key="1">
    <source>
        <dbReference type="SAM" id="Phobius"/>
    </source>
</evidence>
<feature type="transmembrane region" description="Helical" evidence="1">
    <location>
        <begin position="138"/>
        <end position="158"/>
    </location>
</feature>
<dbReference type="SUPFAM" id="SSF54001">
    <property type="entry name" value="Cysteine proteinases"/>
    <property type="match status" value="1"/>
</dbReference>
<dbReference type="InterPro" id="IPR002931">
    <property type="entry name" value="Transglutaminase-like"/>
</dbReference>
<dbReference type="AlphaFoldDB" id="A0A1H8GA42"/>
<sequence>MAQSALHEMSRLKKAGLLLVAALLFWEMLKPLSEITDTDRIGTFFFGFILFLLIRSSRFTFWIQALLAGIVIYNLMNSIFYPDLHFADSGWYTHLMADVAAEWREMDLGAFFTARYPVIRSFCFFLVLWSVSRWWIHWFMSAKWIYIPFVLTVFYLAVLEGGPGYEAKDAVIRVIIYAVCCLSWVQWETLRLRLPILVEAPRGWARWTALLLILFVCVGAVLPKFPAAADGELPFWDWEGGNGAGTGGKRIGYSRDDTRLGGPLHLDHKIIFQAKAEELYYWRGEAKNFYTGRGWVLTDREFVQQPRNSMEETENGWVDLVESQLFSNLFGHTKVKKNRVDVRFLKPMYTTMFVPGQLRRIYRIDGTRPMGKFDVITDPFSSTSYIRSLSEQKFASYSLEAEIPVIDEEKLRQQPAPSETERRMMMEATRLPETVPDRIRELTLQVTQSAKNPYDKVQAVESFLKTGGQFRYDLHAPELPEDQDFVDHFLFESKRGYCDHFSSAMAVMLKSVGIPARWVKGFAQGESRFNRQTLQYEVTVRNSDAHSWVEVYFAGVGWIPFDPTPSFYLPTLYDLPSSADQGAATQADPYGNQGQNQNRLLEKQLERDNRNQQTNDEHLNVSENGQPAFWLNLFLVVPGVLISMFLLWLSRRKIGWWMLYLFRRPEDRQTFVKAYQRLLGWMEARAGKRRKDQTLREYWHSGRWMPPSEETVALTRLYEEARYGKNEKRQTDWQQVREHWKVMLKKHRP</sequence>
<keyword evidence="1" id="KW-0472">Membrane</keyword>
<evidence type="ECO:0000313" key="3">
    <source>
        <dbReference type="EMBL" id="SEN40624.1"/>
    </source>
</evidence>
<accession>A0A1H8GA42</accession>
<feature type="transmembrane region" description="Helical" evidence="1">
    <location>
        <begin position="41"/>
        <end position="56"/>
    </location>
</feature>
<dbReference type="InterPro" id="IPR052901">
    <property type="entry name" value="Bact_TGase-like"/>
</dbReference>
<dbReference type="Proteomes" id="UP000199695">
    <property type="component" value="Unassembled WGS sequence"/>
</dbReference>